<evidence type="ECO:0000256" key="5">
    <source>
        <dbReference type="ARBA" id="ARBA00022729"/>
    </source>
</evidence>
<proteinExistence type="inferred from homology"/>
<keyword evidence="18" id="KW-1185">Reference proteome</keyword>
<feature type="signal peptide" evidence="15">
    <location>
        <begin position="1"/>
        <end position="22"/>
    </location>
</feature>
<gene>
    <name evidence="17" type="ORF">LITE_LOCUS38866</name>
</gene>
<evidence type="ECO:0000259" key="16">
    <source>
        <dbReference type="SMART" id="SM00079"/>
    </source>
</evidence>
<dbReference type="InterPro" id="IPR017103">
    <property type="entry name" value="Iontropic_Glu_rcpt_pln"/>
</dbReference>
<accession>A0AAV0PJB6</accession>
<dbReference type="Pfam" id="PF10613">
    <property type="entry name" value="Lig_chan-Glu_bd"/>
    <property type="match status" value="1"/>
</dbReference>
<dbReference type="SUPFAM" id="SSF53822">
    <property type="entry name" value="Periplasmic binding protein-like I"/>
    <property type="match status" value="1"/>
</dbReference>
<evidence type="ECO:0000256" key="11">
    <source>
        <dbReference type="ARBA" id="ARBA00023286"/>
    </source>
</evidence>
<evidence type="ECO:0000256" key="2">
    <source>
        <dbReference type="ARBA" id="ARBA00008685"/>
    </source>
</evidence>
<dbReference type="Gene3D" id="3.40.190.10">
    <property type="entry name" value="Periplasmic binding protein-like II"/>
    <property type="match status" value="3"/>
</dbReference>
<feature type="region of interest" description="Disordered" evidence="13">
    <location>
        <begin position="948"/>
        <end position="1009"/>
    </location>
</feature>
<sequence>MSCVWVVPILLVLCISTPLSQGSTSASTGTIKVGAIFTFSTVNGKVSKIAMEAAEEDINADPAILGGWKLSLVMHDSNFSGFIGFVGALRFMETDTVAIIGPQSSIMARVLSQLTTELQTPLLSFTALDPTMSPLQYPYFIQTAPNDLYLVTAISDIVSYYRWPEVVAIYTDEDQARNGMNILDNLLLDRHSKLSYKAALPTEATRSDVHAALVKVSSMEACVVVVHTYTKIGLLVFEVAQSLGMMREGYVWIATTWLSTVLDSGSLDVPNPASFQGALTLRQHTPDSQLKREFVQRWKNQLSNGSVGLNPCGLYAYDTVWTIARAVKQFLDQGNNISFSDDTKLNEISRGTLNLRALSKFEGGWKLLNNILQTDVNGLTGPIRFHPDRSVWNPSYDVLNAVKGGGHQLIGYWSNYSGLSVVPPEELYGENPPNRSASNQHLNSSVVWPGGAEAVPRGWVFPHNGIPLKIGVPNRASYRDIVTAVNSSSAVAGYCTDVFLAARRLLPYRLPYEFIPFGDGHKNPSYSELVNKITTGVFDAVVGDITIVTDRTKAVDFTQPFIESGLVVVVPMRKMNSSAWAFLQPFTPSMWGMIGLFFVIVGAVIWLLEHRTNDEFRGPPRQQLVTVLWFSLSTMFMAHSKCPYPFCKCFWQMVVTTIDKVSDLEILGLAGENVGSTMGRFVLIIWLFVILIINSSYTASLTSILTVQQLSSPITGIESLVSGNQAIGYQVGSFAENYLMYELNIQKNRLFPLGSPQEYALALSNGTVAAVVDEKPYVDLFLADHCKFSIRGDEFTKSGWGFAFRRDSPVAVDMSTAILGLSENGELERIQSKWLSRKLHCKGDQGGSSDQLQLESFAGLFLLCGIACFMALAIYFCYTLYHFKKHCPGGSACIGDGDGGAGPCSSSSTGPVPGPQGWKRKGKSGSGMRRVQRFMSYADDKADVWRLKPKRKRAAEGDDVDDTWKPQTTPHSSSYDDEFRGSGSNGMDSERQKEQQDRHVRFVDNKFSR</sequence>
<evidence type="ECO:0000256" key="13">
    <source>
        <dbReference type="SAM" id="MobiDB-lite"/>
    </source>
</evidence>
<dbReference type="EMBL" id="CAMGYJ010000009">
    <property type="protein sequence ID" value="CAI0471328.1"/>
    <property type="molecule type" value="Genomic_DNA"/>
</dbReference>
<evidence type="ECO:0000256" key="7">
    <source>
        <dbReference type="ARBA" id="ARBA00023065"/>
    </source>
</evidence>
<dbReference type="PIRSF" id="PIRSF037090">
    <property type="entry name" value="Iontro_Glu-like_rcpt_pln"/>
    <property type="match status" value="1"/>
</dbReference>
<dbReference type="SUPFAM" id="SSF53850">
    <property type="entry name" value="Periplasmic binding protein-like II"/>
    <property type="match status" value="1"/>
</dbReference>
<feature type="transmembrane region" description="Helical" evidence="14">
    <location>
        <begin position="681"/>
        <end position="705"/>
    </location>
</feature>
<feature type="transmembrane region" description="Helical" evidence="14">
    <location>
        <begin position="590"/>
        <end position="608"/>
    </location>
</feature>
<evidence type="ECO:0000256" key="6">
    <source>
        <dbReference type="ARBA" id="ARBA00022989"/>
    </source>
</evidence>
<dbReference type="Pfam" id="PF01094">
    <property type="entry name" value="ANF_receptor"/>
    <property type="match status" value="1"/>
</dbReference>
<dbReference type="FunFam" id="3.40.190.10:FF:000054">
    <property type="entry name" value="Glutamate receptor"/>
    <property type="match status" value="1"/>
</dbReference>
<feature type="chain" id="PRO_5043381758" description="Ionotropic glutamate receptor C-terminal domain-containing protein" evidence="15">
    <location>
        <begin position="23"/>
        <end position="1009"/>
    </location>
</feature>
<dbReference type="InterPro" id="IPR001320">
    <property type="entry name" value="Iontro_rcpt_C"/>
</dbReference>
<evidence type="ECO:0000256" key="3">
    <source>
        <dbReference type="ARBA" id="ARBA00022448"/>
    </source>
</evidence>
<keyword evidence="6 14" id="KW-1133">Transmembrane helix</keyword>
<dbReference type="InterPro" id="IPR015683">
    <property type="entry name" value="Ionotropic_Glu_rcpt"/>
</dbReference>
<feature type="region of interest" description="Disordered" evidence="13">
    <location>
        <begin position="899"/>
        <end position="930"/>
    </location>
</feature>
<name>A0AAV0PJB6_9ROSI</name>
<dbReference type="GO" id="GO:0015276">
    <property type="term" value="F:ligand-gated monoatomic ion channel activity"/>
    <property type="evidence" value="ECO:0007669"/>
    <property type="project" value="InterPro"/>
</dbReference>
<keyword evidence="11" id="KW-1071">Ligand-gated ion channel</keyword>
<keyword evidence="10" id="KW-0325">Glycoprotein</keyword>
<evidence type="ECO:0000256" key="4">
    <source>
        <dbReference type="ARBA" id="ARBA00022692"/>
    </source>
</evidence>
<dbReference type="PANTHER" id="PTHR18966">
    <property type="entry name" value="IONOTROPIC GLUTAMATE RECEPTOR"/>
    <property type="match status" value="1"/>
</dbReference>
<feature type="domain" description="Ionotropic glutamate receptor C-terminal" evidence="16">
    <location>
        <begin position="469"/>
        <end position="837"/>
    </location>
</feature>
<evidence type="ECO:0000256" key="12">
    <source>
        <dbReference type="ARBA" id="ARBA00023303"/>
    </source>
</evidence>
<dbReference type="SMART" id="SM00079">
    <property type="entry name" value="PBPe"/>
    <property type="match status" value="1"/>
</dbReference>
<evidence type="ECO:0000313" key="18">
    <source>
        <dbReference type="Proteomes" id="UP001154282"/>
    </source>
</evidence>
<keyword evidence="9" id="KW-0675">Receptor</keyword>
<dbReference type="Pfam" id="PF00060">
    <property type="entry name" value="Lig_chan"/>
    <property type="match status" value="2"/>
</dbReference>
<comment type="similarity">
    <text evidence="2">Belongs to the glutamate-gated ion channel (TC 1.A.10.1) family.</text>
</comment>
<dbReference type="AlphaFoldDB" id="A0AAV0PJB6"/>
<evidence type="ECO:0000256" key="10">
    <source>
        <dbReference type="ARBA" id="ARBA00023180"/>
    </source>
</evidence>
<dbReference type="FunFam" id="3.40.50.2300:FF:000081">
    <property type="entry name" value="Glutamate receptor"/>
    <property type="match status" value="1"/>
</dbReference>
<evidence type="ECO:0000256" key="1">
    <source>
        <dbReference type="ARBA" id="ARBA00004141"/>
    </source>
</evidence>
<evidence type="ECO:0000313" key="17">
    <source>
        <dbReference type="EMBL" id="CAI0471328.1"/>
    </source>
</evidence>
<dbReference type="InterPro" id="IPR028082">
    <property type="entry name" value="Peripla_BP_I"/>
</dbReference>
<keyword evidence="7" id="KW-0406">Ion transport</keyword>
<dbReference type="Gene3D" id="3.40.50.2300">
    <property type="match status" value="2"/>
</dbReference>
<feature type="compositionally biased region" description="Basic and acidic residues" evidence="13">
    <location>
        <begin position="988"/>
        <end position="1009"/>
    </location>
</feature>
<evidence type="ECO:0000256" key="8">
    <source>
        <dbReference type="ARBA" id="ARBA00023136"/>
    </source>
</evidence>
<keyword evidence="12" id="KW-0407">Ion channel</keyword>
<feature type="transmembrane region" description="Helical" evidence="14">
    <location>
        <begin position="857"/>
        <end position="878"/>
    </location>
</feature>
<keyword evidence="8 14" id="KW-0472">Membrane</keyword>
<evidence type="ECO:0000256" key="14">
    <source>
        <dbReference type="SAM" id="Phobius"/>
    </source>
</evidence>
<organism evidence="17 18">
    <name type="scientific">Linum tenue</name>
    <dbReference type="NCBI Taxonomy" id="586396"/>
    <lineage>
        <taxon>Eukaryota</taxon>
        <taxon>Viridiplantae</taxon>
        <taxon>Streptophyta</taxon>
        <taxon>Embryophyta</taxon>
        <taxon>Tracheophyta</taxon>
        <taxon>Spermatophyta</taxon>
        <taxon>Magnoliopsida</taxon>
        <taxon>eudicotyledons</taxon>
        <taxon>Gunneridae</taxon>
        <taxon>Pentapetalae</taxon>
        <taxon>rosids</taxon>
        <taxon>fabids</taxon>
        <taxon>Malpighiales</taxon>
        <taxon>Linaceae</taxon>
        <taxon>Linum</taxon>
    </lineage>
</organism>
<keyword evidence="5 15" id="KW-0732">Signal</keyword>
<comment type="subcellular location">
    <subcellularLocation>
        <location evidence="1">Membrane</location>
        <topology evidence="1">Multi-pass membrane protein</topology>
    </subcellularLocation>
</comment>
<comment type="caution">
    <text evidence="17">The sequence shown here is derived from an EMBL/GenBank/DDBJ whole genome shotgun (WGS) entry which is preliminary data.</text>
</comment>
<dbReference type="Proteomes" id="UP001154282">
    <property type="component" value="Unassembled WGS sequence"/>
</dbReference>
<evidence type="ECO:0000256" key="9">
    <source>
        <dbReference type="ARBA" id="ARBA00023170"/>
    </source>
</evidence>
<dbReference type="InterPro" id="IPR019594">
    <property type="entry name" value="Glu/Gly-bd"/>
</dbReference>
<reference evidence="17" key="1">
    <citation type="submission" date="2022-08" db="EMBL/GenBank/DDBJ databases">
        <authorList>
            <person name="Gutierrez-Valencia J."/>
        </authorList>
    </citation>
    <scope>NUCLEOTIDE SEQUENCE</scope>
</reference>
<dbReference type="FunFam" id="3.40.190.10:FF:000109">
    <property type="entry name" value="Glutamate receptor"/>
    <property type="match status" value="1"/>
</dbReference>
<dbReference type="GO" id="GO:0016020">
    <property type="term" value="C:membrane"/>
    <property type="evidence" value="ECO:0007669"/>
    <property type="project" value="UniProtKB-SubCell"/>
</dbReference>
<dbReference type="CDD" id="cd13686">
    <property type="entry name" value="GluR_Plant"/>
    <property type="match status" value="1"/>
</dbReference>
<evidence type="ECO:0000256" key="15">
    <source>
        <dbReference type="SAM" id="SignalP"/>
    </source>
</evidence>
<dbReference type="FunFam" id="3.40.190.10:FF:000039">
    <property type="entry name" value="Glutamate receptor"/>
    <property type="match status" value="1"/>
</dbReference>
<keyword evidence="3" id="KW-0813">Transport</keyword>
<dbReference type="InterPro" id="IPR001828">
    <property type="entry name" value="ANF_lig-bd_rcpt"/>
</dbReference>
<protein>
    <recommendedName>
        <fullName evidence="16">Ionotropic glutamate receptor C-terminal domain-containing protein</fullName>
    </recommendedName>
</protein>
<keyword evidence="4 14" id="KW-0812">Transmembrane</keyword>
<dbReference type="Gene3D" id="1.10.287.70">
    <property type="match status" value="1"/>
</dbReference>